<dbReference type="InterPro" id="IPR045851">
    <property type="entry name" value="AMP-bd_C_sf"/>
</dbReference>
<gene>
    <name evidence="1" type="ORF">SAMN05421863_10216</name>
</gene>
<organism evidence="1 2">
    <name type="scientific">Nitrosomonas communis</name>
    <dbReference type="NCBI Taxonomy" id="44574"/>
    <lineage>
        <taxon>Bacteria</taxon>
        <taxon>Pseudomonadati</taxon>
        <taxon>Pseudomonadota</taxon>
        <taxon>Betaproteobacteria</taxon>
        <taxon>Nitrosomonadales</taxon>
        <taxon>Nitrosomonadaceae</taxon>
        <taxon>Nitrosomonas</taxon>
    </lineage>
</organism>
<name>A0A1I4PKG0_9PROT</name>
<sequence length="78" mass="8664">MIGMTDKRWGERPLALLVVDKVLFNESAAHEQIRLLIECGVISKHALLTQFKLVETIAKTSVGKIDKKALRVEHAAAL</sequence>
<dbReference type="EMBL" id="FOUB01000021">
    <property type="protein sequence ID" value="SFM28292.1"/>
    <property type="molecule type" value="Genomic_DNA"/>
</dbReference>
<dbReference type="SUPFAM" id="SSF56801">
    <property type="entry name" value="Acetyl-CoA synthetase-like"/>
    <property type="match status" value="1"/>
</dbReference>
<dbReference type="AlphaFoldDB" id="A0A1I4PKG0"/>
<reference evidence="2" key="1">
    <citation type="submission" date="2016-10" db="EMBL/GenBank/DDBJ databases">
        <authorList>
            <person name="Varghese N."/>
            <person name="Submissions S."/>
        </authorList>
    </citation>
    <scope>NUCLEOTIDE SEQUENCE [LARGE SCALE GENOMIC DNA]</scope>
    <source>
        <strain evidence="2">Nm44</strain>
    </source>
</reference>
<dbReference type="Gene3D" id="3.30.300.30">
    <property type="match status" value="1"/>
</dbReference>
<keyword evidence="2" id="KW-1185">Reference proteome</keyword>
<dbReference type="Proteomes" id="UP000183287">
    <property type="component" value="Unassembled WGS sequence"/>
</dbReference>
<accession>A0A1I4PKG0</accession>
<protein>
    <submittedName>
        <fullName evidence="1">Fatty-acyl-CoA synthase</fullName>
    </submittedName>
</protein>
<evidence type="ECO:0000313" key="2">
    <source>
        <dbReference type="Proteomes" id="UP000183287"/>
    </source>
</evidence>
<evidence type="ECO:0000313" key="1">
    <source>
        <dbReference type="EMBL" id="SFM28292.1"/>
    </source>
</evidence>
<proteinExistence type="predicted"/>